<evidence type="ECO:0000256" key="4">
    <source>
        <dbReference type="ARBA" id="ARBA00022989"/>
    </source>
</evidence>
<reference evidence="12 13" key="1">
    <citation type="submission" date="2014-10" db="EMBL/GenBank/DDBJ databases">
        <title>The Complete Genome Sequence for the Shellfish Pathogen Vibrio coralliilyticus RE98 Isolated from a Shellfish Hatchery.</title>
        <authorList>
            <person name="Richards G.P."/>
            <person name="Bono J.L."/>
            <person name="Watson M.A."/>
            <person name="Needleman D.S."/>
        </authorList>
    </citation>
    <scope>NUCLEOTIDE SEQUENCE [LARGE SCALE GENOMIC DNA]</scope>
    <source>
        <strain evidence="12 13">RE98</strain>
    </source>
</reference>
<feature type="domain" description="Methyl-accepting transducer" evidence="10">
    <location>
        <begin position="267"/>
        <end position="503"/>
    </location>
</feature>
<keyword evidence="6 8" id="KW-0807">Transducer</keyword>
<evidence type="ECO:0000259" key="11">
    <source>
        <dbReference type="PROSITE" id="PS50885"/>
    </source>
</evidence>
<dbReference type="InterPro" id="IPR003660">
    <property type="entry name" value="HAMP_dom"/>
</dbReference>
<dbReference type="Gene3D" id="3.30.450.20">
    <property type="entry name" value="PAS domain"/>
    <property type="match status" value="1"/>
</dbReference>
<feature type="domain" description="HAMP" evidence="11">
    <location>
        <begin position="210"/>
        <end position="262"/>
    </location>
</feature>
<organism evidence="12 13">
    <name type="scientific">Vibrio coralliilyticus</name>
    <dbReference type="NCBI Taxonomy" id="190893"/>
    <lineage>
        <taxon>Bacteria</taxon>
        <taxon>Pseudomonadati</taxon>
        <taxon>Pseudomonadota</taxon>
        <taxon>Gammaproteobacteria</taxon>
        <taxon>Vibrionales</taxon>
        <taxon>Vibrionaceae</taxon>
        <taxon>Vibrio</taxon>
    </lineage>
</organism>
<dbReference type="Proteomes" id="UP000030081">
    <property type="component" value="Chromosome 2"/>
</dbReference>
<evidence type="ECO:0000256" key="6">
    <source>
        <dbReference type="ARBA" id="ARBA00023224"/>
    </source>
</evidence>
<dbReference type="Pfam" id="PF17200">
    <property type="entry name" value="sCache_2"/>
    <property type="match status" value="1"/>
</dbReference>
<dbReference type="SMART" id="SM00283">
    <property type="entry name" value="MA"/>
    <property type="match status" value="1"/>
</dbReference>
<dbReference type="Gene3D" id="1.10.287.950">
    <property type="entry name" value="Methyl-accepting chemotaxis protein"/>
    <property type="match status" value="1"/>
</dbReference>
<dbReference type="SMART" id="SM01049">
    <property type="entry name" value="Cache_2"/>
    <property type="match status" value="1"/>
</dbReference>
<dbReference type="FunFam" id="1.10.287.950:FF:000001">
    <property type="entry name" value="Methyl-accepting chemotaxis sensory transducer"/>
    <property type="match status" value="1"/>
</dbReference>
<protein>
    <submittedName>
        <fullName evidence="12">Chemotaxis protein</fullName>
    </submittedName>
</protein>
<dbReference type="SMART" id="SM00304">
    <property type="entry name" value="HAMP"/>
    <property type="match status" value="1"/>
</dbReference>
<comment type="similarity">
    <text evidence="7">Belongs to the methyl-accepting chemotaxis (MCP) protein family.</text>
</comment>
<dbReference type="AlphaFoldDB" id="A0AAN0SEQ6"/>
<evidence type="ECO:0000256" key="5">
    <source>
        <dbReference type="ARBA" id="ARBA00023136"/>
    </source>
</evidence>
<dbReference type="CDD" id="cd11386">
    <property type="entry name" value="MCP_signal"/>
    <property type="match status" value="1"/>
</dbReference>
<dbReference type="GO" id="GO:0006935">
    <property type="term" value="P:chemotaxis"/>
    <property type="evidence" value="ECO:0007669"/>
    <property type="project" value="InterPro"/>
</dbReference>
<name>A0AAN0SEQ6_9VIBR</name>
<dbReference type="SUPFAM" id="SSF58104">
    <property type="entry name" value="Methyl-accepting chemotaxis protein (MCP) signaling domain"/>
    <property type="match status" value="1"/>
</dbReference>
<feature type="transmembrane region" description="Helical" evidence="9">
    <location>
        <begin position="12"/>
        <end position="32"/>
    </location>
</feature>
<feature type="transmembrane region" description="Helical" evidence="9">
    <location>
        <begin position="191"/>
        <end position="209"/>
    </location>
</feature>
<comment type="subcellular location">
    <subcellularLocation>
        <location evidence="1">Cell membrane</location>
        <topology evidence="1">Multi-pass membrane protein</topology>
    </subcellularLocation>
</comment>
<dbReference type="PROSITE" id="PS50885">
    <property type="entry name" value="HAMP"/>
    <property type="match status" value="1"/>
</dbReference>
<dbReference type="PANTHER" id="PTHR32089">
    <property type="entry name" value="METHYL-ACCEPTING CHEMOTAXIS PROTEIN MCPB"/>
    <property type="match status" value="1"/>
</dbReference>
<dbReference type="PROSITE" id="PS51257">
    <property type="entry name" value="PROKAR_LIPOPROTEIN"/>
    <property type="match status" value="1"/>
</dbReference>
<dbReference type="KEGG" id="vcy:IX92_18015"/>
<dbReference type="InterPro" id="IPR033480">
    <property type="entry name" value="sCache_2"/>
</dbReference>
<keyword evidence="3 9" id="KW-0812">Transmembrane</keyword>
<evidence type="ECO:0000256" key="9">
    <source>
        <dbReference type="SAM" id="Phobius"/>
    </source>
</evidence>
<evidence type="ECO:0000256" key="7">
    <source>
        <dbReference type="ARBA" id="ARBA00029447"/>
    </source>
</evidence>
<gene>
    <name evidence="12" type="ORF">IX92_18015</name>
</gene>
<dbReference type="PROSITE" id="PS50111">
    <property type="entry name" value="CHEMOTAXIS_TRANSDUC_2"/>
    <property type="match status" value="1"/>
</dbReference>
<keyword evidence="2" id="KW-1003">Cell membrane</keyword>
<dbReference type="RefSeq" id="WP_006961438.1">
    <property type="nucleotide sequence ID" value="NZ_CP009618.1"/>
</dbReference>
<dbReference type="EMBL" id="CP009618">
    <property type="protein sequence ID" value="AIW20935.1"/>
    <property type="molecule type" value="Genomic_DNA"/>
</dbReference>
<evidence type="ECO:0000313" key="13">
    <source>
        <dbReference type="Proteomes" id="UP000030081"/>
    </source>
</evidence>
<dbReference type="Pfam" id="PF00015">
    <property type="entry name" value="MCPsignal"/>
    <property type="match status" value="1"/>
</dbReference>
<keyword evidence="4 9" id="KW-1133">Transmembrane helix</keyword>
<dbReference type="InterPro" id="IPR004090">
    <property type="entry name" value="Chemotax_Me-accpt_rcpt"/>
</dbReference>
<dbReference type="GeneID" id="93944434"/>
<proteinExistence type="inferred from homology"/>
<dbReference type="GO" id="GO:0004888">
    <property type="term" value="F:transmembrane signaling receptor activity"/>
    <property type="evidence" value="ECO:0007669"/>
    <property type="project" value="InterPro"/>
</dbReference>
<dbReference type="GO" id="GO:0007165">
    <property type="term" value="P:signal transduction"/>
    <property type="evidence" value="ECO:0007669"/>
    <property type="project" value="UniProtKB-KW"/>
</dbReference>
<dbReference type="GO" id="GO:0005886">
    <property type="term" value="C:plasma membrane"/>
    <property type="evidence" value="ECO:0007669"/>
    <property type="project" value="UniProtKB-SubCell"/>
</dbReference>
<accession>A0AAN0SEQ6</accession>
<dbReference type="PRINTS" id="PR00260">
    <property type="entry name" value="CHEMTRNSDUCR"/>
</dbReference>
<dbReference type="Pfam" id="PF00672">
    <property type="entry name" value="HAMP"/>
    <property type="match status" value="1"/>
</dbReference>
<evidence type="ECO:0000256" key="8">
    <source>
        <dbReference type="PROSITE-ProRule" id="PRU00284"/>
    </source>
</evidence>
<dbReference type="PANTHER" id="PTHR32089:SF120">
    <property type="entry name" value="METHYL-ACCEPTING CHEMOTAXIS PROTEIN TLPQ"/>
    <property type="match status" value="1"/>
</dbReference>
<evidence type="ECO:0000256" key="1">
    <source>
        <dbReference type="ARBA" id="ARBA00004651"/>
    </source>
</evidence>
<keyword evidence="13" id="KW-1185">Reference proteome</keyword>
<evidence type="ECO:0000313" key="12">
    <source>
        <dbReference type="EMBL" id="AIW20935.1"/>
    </source>
</evidence>
<sequence length="539" mass="59334">MKLSDLTVKYKLATIVALAIIFIAMACTYNLIQQRTSSLNEREDKLSAQVEATVSLVQHYYDQRQTLGEEAAKQQALDAIKALRYDESNYFWILDQKMQVVMHPIKPALNGQNAENFKDGAGKFHWREMVAISQTSAQKGFLDYQWKSPQGELKDKISYVQLFPEWGWIIGSGLLVADIQEAFYALALKEAFVASILSAILLAMGYTISNNIITPLHRLIDNTHKIADGDLRVRMNMSRKDELGEMSQQIDKMLSKLQDTLRTAHQSAEQSSAMACNIAQASEEAATSVNSQHAQLELLSTAMTEMSATISDVATNAENTAVSTNKVVEHAHRNDQTMQTTSNTIAEVSRNISTAHDLVTDLQTGVNEISNVVGVIRDVSEQTNLLALNAAIEAARAGEQGRGFAVVADEVRNLASRTQNSTNEVQVTIEKLIEQAGRTFTAMQSSNEKVDESVSASNKTREQLDVIVSEMQNANDMVAQIAAASEQQSTVATEMNENVSGIHLAANEVLQASHSLAEDSQLMANTAEHLTDQLKYFKV</sequence>
<evidence type="ECO:0000256" key="2">
    <source>
        <dbReference type="ARBA" id="ARBA00022475"/>
    </source>
</evidence>
<evidence type="ECO:0000259" key="10">
    <source>
        <dbReference type="PROSITE" id="PS50111"/>
    </source>
</evidence>
<keyword evidence="5 9" id="KW-0472">Membrane</keyword>
<dbReference type="CDD" id="cd06225">
    <property type="entry name" value="HAMP"/>
    <property type="match status" value="1"/>
</dbReference>
<dbReference type="InterPro" id="IPR004089">
    <property type="entry name" value="MCPsignal_dom"/>
</dbReference>
<evidence type="ECO:0000256" key="3">
    <source>
        <dbReference type="ARBA" id="ARBA00022692"/>
    </source>
</evidence>